<keyword evidence="2" id="KW-1185">Reference proteome</keyword>
<evidence type="ECO:0000313" key="2">
    <source>
        <dbReference type="Proteomes" id="UP000295258"/>
    </source>
</evidence>
<protein>
    <submittedName>
        <fullName evidence="1">Uncharacterized protein</fullName>
    </submittedName>
</protein>
<dbReference type="RefSeq" id="WP_132596180.1">
    <property type="nucleotide sequence ID" value="NZ_SMKO01000038.1"/>
</dbReference>
<reference evidence="1 2" key="1">
    <citation type="submission" date="2019-03" db="EMBL/GenBank/DDBJ databases">
        <title>Draft genome sequences of novel Actinobacteria.</title>
        <authorList>
            <person name="Sahin N."/>
            <person name="Ay H."/>
            <person name="Saygin H."/>
        </authorList>
    </citation>
    <scope>NUCLEOTIDE SEQUENCE [LARGE SCALE GENOMIC DNA]</scope>
    <source>
        <strain evidence="1 2">KC310</strain>
    </source>
</reference>
<proteinExistence type="predicted"/>
<gene>
    <name evidence="1" type="ORF">E1292_16960</name>
</gene>
<evidence type="ECO:0000313" key="1">
    <source>
        <dbReference type="EMBL" id="TDD05562.1"/>
    </source>
</evidence>
<name>A0A4R4VJ59_9ACTN</name>
<dbReference type="Proteomes" id="UP000295258">
    <property type="component" value="Unassembled WGS sequence"/>
</dbReference>
<sequence>MITGFDTVLVAQGPVPTAIERFFDRWSARWPQPRIATVGEASGEFLPWTPGAMTWAESTDEVYVARDQEMLAHWDEFGYALDIREEGPFALMYEPAEWRSLKALAQCR</sequence>
<dbReference type="EMBL" id="SMKO01000038">
    <property type="protein sequence ID" value="TDD05562.1"/>
    <property type="molecule type" value="Genomic_DNA"/>
</dbReference>
<dbReference type="AlphaFoldDB" id="A0A4R4VJ59"/>
<comment type="caution">
    <text evidence="1">The sequence shown here is derived from an EMBL/GenBank/DDBJ whole genome shotgun (WGS) entry which is preliminary data.</text>
</comment>
<accession>A0A4R4VJ59</accession>
<organism evidence="1 2">
    <name type="scientific">Nonomuraea deserti</name>
    <dbReference type="NCBI Taxonomy" id="1848322"/>
    <lineage>
        <taxon>Bacteria</taxon>
        <taxon>Bacillati</taxon>
        <taxon>Actinomycetota</taxon>
        <taxon>Actinomycetes</taxon>
        <taxon>Streptosporangiales</taxon>
        <taxon>Streptosporangiaceae</taxon>
        <taxon>Nonomuraea</taxon>
    </lineage>
</organism>